<gene>
    <name evidence="2" type="ORF">K7432_015739</name>
</gene>
<keyword evidence="3" id="KW-1185">Reference proteome</keyword>
<accession>A0ABR2VMT5</accession>
<keyword evidence="1" id="KW-0732">Signal</keyword>
<evidence type="ECO:0000313" key="3">
    <source>
        <dbReference type="Proteomes" id="UP001479436"/>
    </source>
</evidence>
<feature type="chain" id="PRO_5045087609" evidence="1">
    <location>
        <begin position="24"/>
        <end position="370"/>
    </location>
</feature>
<dbReference type="Pfam" id="PF11958">
    <property type="entry name" value="DUF3472"/>
    <property type="match status" value="1"/>
</dbReference>
<name>A0ABR2VMT5_9FUNG</name>
<evidence type="ECO:0000256" key="1">
    <source>
        <dbReference type="SAM" id="SignalP"/>
    </source>
</evidence>
<reference evidence="2 3" key="1">
    <citation type="submission" date="2023-04" db="EMBL/GenBank/DDBJ databases">
        <title>Genome of Basidiobolus ranarum AG-B5.</title>
        <authorList>
            <person name="Stajich J.E."/>
            <person name="Carter-House D."/>
            <person name="Gryganskyi A."/>
        </authorList>
    </citation>
    <scope>NUCLEOTIDE SEQUENCE [LARGE SCALE GENOMIC DNA]</scope>
    <source>
        <strain evidence="2 3">AG-B5</strain>
    </source>
</reference>
<organism evidence="2 3">
    <name type="scientific">Basidiobolus ranarum</name>
    <dbReference type="NCBI Taxonomy" id="34480"/>
    <lineage>
        <taxon>Eukaryota</taxon>
        <taxon>Fungi</taxon>
        <taxon>Fungi incertae sedis</taxon>
        <taxon>Zoopagomycota</taxon>
        <taxon>Entomophthoromycotina</taxon>
        <taxon>Basidiobolomycetes</taxon>
        <taxon>Basidiobolales</taxon>
        <taxon>Basidiobolaceae</taxon>
        <taxon>Basidiobolus</taxon>
    </lineage>
</organism>
<sequence length="370" mass="41250">MKFKLLLTTTVSAFLLCAKYIDALDVFLNGPIGGSINGFLTSIEIPVGYDGVNTYFCGAAWWLGYFGLQRVAENDHNTIFTLWNIGNHTAKIIDAHPDAHFVTCEKNCAEGSAAQITVHGDFWKPGTKYWLKVEIDRDGKDLIYVTSIYKNNEWQLVGKILGPDYSELLQVPANYFYQFIEDFSNGMNSEGLSVPRRVIYGDQFYRVEGSDKWGPITHISPATSRHAQRLYDDFNYSANITKGGNGYVLALDGYLPKGDYDRTYIPPFNYLATNITLPSFLGMDTVKLPLQSYLKQDLRVVDKGGPLVAESSATCSRPVLPPTYTSPVVQATPTSVNKKFRISNDNGIQVAHDISRSCSRPVQPPTYTQS</sequence>
<dbReference type="InterPro" id="IPR021862">
    <property type="entry name" value="DUF3472"/>
</dbReference>
<comment type="caution">
    <text evidence="2">The sequence shown here is derived from an EMBL/GenBank/DDBJ whole genome shotgun (WGS) entry which is preliminary data.</text>
</comment>
<feature type="signal peptide" evidence="1">
    <location>
        <begin position="1"/>
        <end position="23"/>
    </location>
</feature>
<evidence type="ECO:0000313" key="2">
    <source>
        <dbReference type="EMBL" id="KAK9681140.1"/>
    </source>
</evidence>
<dbReference type="Proteomes" id="UP001479436">
    <property type="component" value="Unassembled WGS sequence"/>
</dbReference>
<proteinExistence type="predicted"/>
<protein>
    <submittedName>
        <fullName evidence="2">Uncharacterized protein</fullName>
    </submittedName>
</protein>
<dbReference type="EMBL" id="JASJQH010009122">
    <property type="protein sequence ID" value="KAK9681140.1"/>
    <property type="molecule type" value="Genomic_DNA"/>
</dbReference>